<keyword evidence="5" id="KW-0539">Nucleus</keyword>
<evidence type="ECO:0000259" key="7">
    <source>
        <dbReference type="PROSITE" id="PS51369"/>
    </source>
</evidence>
<evidence type="ECO:0000256" key="5">
    <source>
        <dbReference type="ARBA" id="ARBA00023242"/>
    </source>
</evidence>
<feature type="region of interest" description="Disordered" evidence="6">
    <location>
        <begin position="1"/>
        <end position="23"/>
    </location>
</feature>
<sequence length="198" mass="22341">MDSGKEMNNMEKATRTPKDRHLKVGGRDRRIRLPPSVAPQLFNLTDELGFQTDGETVGWLLRNAEPAIFAATGHGVSTTPNDVIHSSNNNFHNYYSNCNNYTIHGNCSYTIDGDNWTGVNTVHHEMVFPVSIMKEHAASSCFPVKDKEDVSDMSSQTQPAMLPPLIHHQQQQEQEPQPQFELGKVEMAADEKRYVWSE</sequence>
<protein>
    <submittedName>
        <fullName evidence="9">Transcription factor TCP16-like</fullName>
    </submittedName>
</protein>
<feature type="domain" description="TCP" evidence="7">
    <location>
        <begin position="17"/>
        <end position="71"/>
    </location>
</feature>
<comment type="subcellular location">
    <subcellularLocation>
        <location evidence="1">Nucleus</location>
    </subcellularLocation>
</comment>
<dbReference type="InterPro" id="IPR017887">
    <property type="entry name" value="TF_TCP_subgr"/>
</dbReference>
<evidence type="ECO:0000313" key="9">
    <source>
        <dbReference type="RefSeq" id="XP_010495849.1"/>
    </source>
</evidence>
<gene>
    <name evidence="9" type="primary">LOC104772996</name>
</gene>
<evidence type="ECO:0000256" key="6">
    <source>
        <dbReference type="SAM" id="MobiDB-lite"/>
    </source>
</evidence>
<evidence type="ECO:0000256" key="2">
    <source>
        <dbReference type="ARBA" id="ARBA00023015"/>
    </source>
</evidence>
<evidence type="ECO:0000256" key="3">
    <source>
        <dbReference type="ARBA" id="ARBA00023125"/>
    </source>
</evidence>
<evidence type="ECO:0000256" key="4">
    <source>
        <dbReference type="ARBA" id="ARBA00023163"/>
    </source>
</evidence>
<dbReference type="Proteomes" id="UP000694864">
    <property type="component" value="Unplaced"/>
</dbReference>
<keyword evidence="8" id="KW-1185">Reference proteome</keyword>
<keyword evidence="3" id="KW-0238">DNA-binding</keyword>
<feature type="compositionally biased region" description="Basic and acidic residues" evidence="6">
    <location>
        <begin position="1"/>
        <end position="19"/>
    </location>
</feature>
<dbReference type="PANTHER" id="PTHR31072:SF170">
    <property type="entry name" value="TRANSCRIPTION FACTOR TCP15-RELATED"/>
    <property type="match status" value="1"/>
</dbReference>
<keyword evidence="4" id="KW-0804">Transcription</keyword>
<dbReference type="InterPro" id="IPR005333">
    <property type="entry name" value="Transcription_factor_TCP"/>
</dbReference>
<dbReference type="Pfam" id="PF03634">
    <property type="entry name" value="TCP"/>
    <property type="match status" value="1"/>
</dbReference>
<accession>A0ABM0Y5H0</accession>
<proteinExistence type="predicted"/>
<keyword evidence="2" id="KW-0805">Transcription regulation</keyword>
<evidence type="ECO:0000256" key="1">
    <source>
        <dbReference type="ARBA" id="ARBA00004123"/>
    </source>
</evidence>
<dbReference type="PANTHER" id="PTHR31072">
    <property type="entry name" value="TRANSCRIPTION FACTOR TCP4-RELATED"/>
    <property type="match status" value="1"/>
</dbReference>
<evidence type="ECO:0000313" key="8">
    <source>
        <dbReference type="Proteomes" id="UP000694864"/>
    </source>
</evidence>
<organism evidence="8 9">
    <name type="scientific">Camelina sativa</name>
    <name type="common">False flax</name>
    <name type="synonym">Myagrum sativum</name>
    <dbReference type="NCBI Taxonomy" id="90675"/>
    <lineage>
        <taxon>Eukaryota</taxon>
        <taxon>Viridiplantae</taxon>
        <taxon>Streptophyta</taxon>
        <taxon>Embryophyta</taxon>
        <taxon>Tracheophyta</taxon>
        <taxon>Spermatophyta</taxon>
        <taxon>Magnoliopsida</taxon>
        <taxon>eudicotyledons</taxon>
        <taxon>Gunneridae</taxon>
        <taxon>Pentapetalae</taxon>
        <taxon>rosids</taxon>
        <taxon>malvids</taxon>
        <taxon>Brassicales</taxon>
        <taxon>Brassicaceae</taxon>
        <taxon>Camelineae</taxon>
        <taxon>Camelina</taxon>
    </lineage>
</organism>
<dbReference type="PROSITE" id="PS51369">
    <property type="entry name" value="TCP"/>
    <property type="match status" value="1"/>
</dbReference>
<dbReference type="RefSeq" id="XP_010495849.1">
    <property type="nucleotide sequence ID" value="XM_010497547.2"/>
</dbReference>
<name>A0ABM0Y5H0_CAMSA</name>
<reference evidence="8" key="1">
    <citation type="journal article" date="2014" name="Nat. Commun.">
        <title>The emerging biofuel crop Camelina sativa retains a highly undifferentiated hexaploid genome structure.</title>
        <authorList>
            <person name="Kagale S."/>
            <person name="Koh C."/>
            <person name="Nixon J."/>
            <person name="Bollina V."/>
            <person name="Clarke W.E."/>
            <person name="Tuteja R."/>
            <person name="Spillane C."/>
            <person name="Robinson S.J."/>
            <person name="Links M.G."/>
            <person name="Clarke C."/>
            <person name="Higgins E.E."/>
            <person name="Huebert T."/>
            <person name="Sharpe A.G."/>
            <person name="Parkin I.A."/>
        </authorList>
    </citation>
    <scope>NUCLEOTIDE SEQUENCE [LARGE SCALE GENOMIC DNA]</scope>
    <source>
        <strain evidence="8">cv. DH55</strain>
    </source>
</reference>
<dbReference type="GeneID" id="104772996"/>
<reference evidence="9" key="2">
    <citation type="submission" date="2025-08" db="UniProtKB">
        <authorList>
            <consortium name="RefSeq"/>
        </authorList>
    </citation>
    <scope>IDENTIFICATION</scope>
    <source>
        <tissue evidence="9">Leaf</tissue>
    </source>
</reference>